<evidence type="ECO:0000256" key="1">
    <source>
        <dbReference type="ARBA" id="ARBA00008791"/>
    </source>
</evidence>
<feature type="domain" description="UspA" evidence="3">
    <location>
        <begin position="1"/>
        <end position="141"/>
    </location>
</feature>
<keyword evidence="5" id="KW-1185">Reference proteome</keyword>
<gene>
    <name evidence="4" type="ORF">SAMN04487940_12340</name>
</gene>
<reference evidence="4 5" key="1">
    <citation type="submission" date="2016-10" db="EMBL/GenBank/DDBJ databases">
        <authorList>
            <person name="Varghese N."/>
            <person name="Submissions S."/>
        </authorList>
    </citation>
    <scope>NUCLEOTIDE SEQUENCE [LARGE SCALE GENOMIC DNA]</scope>
    <source>
        <strain evidence="4 5">FF3</strain>
    </source>
</reference>
<dbReference type="GO" id="GO:0005737">
    <property type="term" value="C:cytoplasm"/>
    <property type="evidence" value="ECO:0007669"/>
    <property type="project" value="UniProtKB-SubCell"/>
</dbReference>
<evidence type="ECO:0000259" key="3">
    <source>
        <dbReference type="Pfam" id="PF00582"/>
    </source>
</evidence>
<dbReference type="Proteomes" id="UP000182932">
    <property type="component" value="Unassembled WGS sequence"/>
</dbReference>
<comment type="caution">
    <text evidence="4">The sequence shown here is derived from an EMBL/GenBank/DDBJ whole genome shotgun (WGS) entry which is preliminary data.</text>
</comment>
<comment type="subcellular location">
    <subcellularLocation>
        <location evidence="2">Cytoplasm</location>
    </subcellularLocation>
</comment>
<evidence type="ECO:0000313" key="4">
    <source>
        <dbReference type="EMBL" id="SEK06741.1"/>
    </source>
</evidence>
<dbReference type="SUPFAM" id="SSF52402">
    <property type="entry name" value="Adenine nucleotide alpha hydrolases-like"/>
    <property type="match status" value="1"/>
</dbReference>
<dbReference type="GeneID" id="80820595"/>
<dbReference type="PANTHER" id="PTHR46268:SF6">
    <property type="entry name" value="UNIVERSAL STRESS PROTEIN UP12"/>
    <property type="match status" value="1"/>
</dbReference>
<dbReference type="AlphaFoldDB" id="A0A975WEB9"/>
<dbReference type="InterPro" id="IPR014729">
    <property type="entry name" value="Rossmann-like_a/b/a_fold"/>
</dbReference>
<dbReference type="Pfam" id="PF00582">
    <property type="entry name" value="Usp"/>
    <property type="match status" value="1"/>
</dbReference>
<dbReference type="InterPro" id="IPR006015">
    <property type="entry name" value="Universal_stress_UspA"/>
</dbReference>
<accession>A0A975WEB9</accession>
<dbReference type="EMBL" id="FNYY01000023">
    <property type="protein sequence ID" value="SEK06741.1"/>
    <property type="molecule type" value="Genomic_DNA"/>
</dbReference>
<dbReference type="Gene3D" id="3.40.50.620">
    <property type="entry name" value="HUPs"/>
    <property type="match status" value="1"/>
</dbReference>
<proteinExistence type="inferred from homology"/>
<sequence length="142" mass="15214">MSKRFLCAIDLTHEDDAKALLTEAGRLARLEGAALSVVTVLPDYGSTFVGSFFKQGTLKNASESAQEALHQMERELLSDLAPVQSIVVVGSAYEKVLEAAETVSADLVIVGAHKPDFATRVIGPNAARITRYAQTSVLVVRL</sequence>
<organism evidence="4 5">
    <name type="scientific">Marinovum algicola</name>
    <dbReference type="NCBI Taxonomy" id="42444"/>
    <lineage>
        <taxon>Bacteria</taxon>
        <taxon>Pseudomonadati</taxon>
        <taxon>Pseudomonadota</taxon>
        <taxon>Alphaproteobacteria</taxon>
        <taxon>Rhodobacterales</taxon>
        <taxon>Roseobacteraceae</taxon>
        <taxon>Marinovum</taxon>
    </lineage>
</organism>
<dbReference type="InterPro" id="IPR006016">
    <property type="entry name" value="UspA"/>
</dbReference>
<dbReference type="PIRSF" id="PIRSF006276">
    <property type="entry name" value="UspA"/>
    <property type="match status" value="1"/>
</dbReference>
<evidence type="ECO:0000313" key="5">
    <source>
        <dbReference type="Proteomes" id="UP000182932"/>
    </source>
</evidence>
<dbReference type="PANTHER" id="PTHR46268">
    <property type="entry name" value="STRESS RESPONSE PROTEIN NHAX"/>
    <property type="match status" value="1"/>
</dbReference>
<name>A0A975WEB9_9RHOB</name>
<dbReference type="RefSeq" id="WP_048534318.1">
    <property type="nucleotide sequence ID" value="NZ_CATLQZ010000024.1"/>
</dbReference>
<comment type="similarity">
    <text evidence="1 2">Belongs to the universal stress protein A family.</text>
</comment>
<evidence type="ECO:0000256" key="2">
    <source>
        <dbReference type="PIRNR" id="PIRNR006276"/>
    </source>
</evidence>
<protein>
    <recommendedName>
        <fullName evidence="2">Universal stress protein</fullName>
    </recommendedName>
</protein>
<keyword evidence="2" id="KW-0963">Cytoplasm</keyword>
<dbReference type="CDD" id="cd00293">
    <property type="entry name" value="USP-like"/>
    <property type="match status" value="1"/>
</dbReference>